<keyword evidence="2" id="KW-1185">Reference proteome</keyword>
<accession>A0ACC2PH52</accession>
<dbReference type="EMBL" id="CM056741">
    <property type="protein sequence ID" value="KAJ8681747.1"/>
    <property type="molecule type" value="Genomic_DNA"/>
</dbReference>
<protein>
    <submittedName>
        <fullName evidence="1">Uncharacterized protein</fullName>
    </submittedName>
</protein>
<sequence length="205" mass="21421">MFNYYLMTGGHRVTIDIFSDELLSGVLDGPAPTNNQKTGQQLQSGQSDSNPPQPADNSNKPSAPPAPSAPGYPPGSAYPPGGAAYPQNGYPGYPQYPGPPPPGGYPNANGAPNPYPYGPPNGYQNVYPQLPPNGFPNPGTYNPNYPPPPNGVPPYQGGYNPYGGSPPPTTTKKPSLAEQLTKGLTSLAKQYLKEAAIGALKDKLN</sequence>
<evidence type="ECO:0000313" key="1">
    <source>
        <dbReference type="EMBL" id="KAJ8681747.1"/>
    </source>
</evidence>
<name>A0ACC2PH52_9HYME</name>
<gene>
    <name evidence="1" type="ORF">QAD02_017539</name>
</gene>
<comment type="caution">
    <text evidence="1">The sequence shown here is derived from an EMBL/GenBank/DDBJ whole genome shotgun (WGS) entry which is preliminary data.</text>
</comment>
<organism evidence="1 2">
    <name type="scientific">Eretmocerus hayati</name>
    <dbReference type="NCBI Taxonomy" id="131215"/>
    <lineage>
        <taxon>Eukaryota</taxon>
        <taxon>Metazoa</taxon>
        <taxon>Ecdysozoa</taxon>
        <taxon>Arthropoda</taxon>
        <taxon>Hexapoda</taxon>
        <taxon>Insecta</taxon>
        <taxon>Pterygota</taxon>
        <taxon>Neoptera</taxon>
        <taxon>Endopterygota</taxon>
        <taxon>Hymenoptera</taxon>
        <taxon>Apocrita</taxon>
        <taxon>Proctotrupomorpha</taxon>
        <taxon>Chalcidoidea</taxon>
        <taxon>Aphelinidae</taxon>
        <taxon>Aphelininae</taxon>
        <taxon>Eretmocerus</taxon>
    </lineage>
</organism>
<proteinExistence type="predicted"/>
<reference evidence="1" key="1">
    <citation type="submission" date="2023-04" db="EMBL/GenBank/DDBJ databases">
        <title>A chromosome-level genome assembly of the parasitoid wasp Eretmocerus hayati.</title>
        <authorList>
            <person name="Zhong Y."/>
            <person name="Liu S."/>
            <person name="Liu Y."/>
        </authorList>
    </citation>
    <scope>NUCLEOTIDE SEQUENCE</scope>
    <source>
        <strain evidence="1">ZJU_SS_LIU_2023</strain>
    </source>
</reference>
<dbReference type="Proteomes" id="UP001239111">
    <property type="component" value="Chromosome 1"/>
</dbReference>
<evidence type="ECO:0000313" key="2">
    <source>
        <dbReference type="Proteomes" id="UP001239111"/>
    </source>
</evidence>